<evidence type="ECO:0000256" key="4">
    <source>
        <dbReference type="ARBA" id="ARBA00023242"/>
    </source>
</evidence>
<evidence type="ECO:0000256" key="6">
    <source>
        <dbReference type="SAM" id="MobiDB-lite"/>
    </source>
</evidence>
<dbReference type="InterPro" id="IPR034809">
    <property type="entry name" value="Nop4_RRM4"/>
</dbReference>
<dbReference type="PROSITE" id="PS50102">
    <property type="entry name" value="RRM"/>
    <property type="match status" value="4"/>
</dbReference>
<dbReference type="InterPro" id="IPR000504">
    <property type="entry name" value="RRM_dom"/>
</dbReference>
<dbReference type="CDD" id="cd12676">
    <property type="entry name" value="RRM3_Nop4p"/>
    <property type="match status" value="1"/>
</dbReference>
<sequence length="807" mass="90717">MSEGRKRPFDDDTAIEVVSEETQGHTSKKLRKETNASARRSLFVRSLPATATTSALTELFSDNYPLKHATVVLDPVTKQSKGYGFVTFADAEDAQRALDEFNGQSFQGRKMKIEIAQPRSRDAPATDGDDGLKVRKKSAIATEAAAVKKARQEKLAESKAPPKLIIRNLPWSVKTPDELAKLFMGFGKVKYATLPKVKGKEAGFGFIVMRGKKNAEKALAAVNGREIDGRQLAVDWAVEKDVWEKKKNEDADITDAEKPKDEPEKTNDKADDDNVDDDVANFMKNFGDQLESEDENDPEADEEMDDEDEEDDNEDNDDFDEVDEDEKTEEEKPKKNFITDNSSTLFIRNLPFTTLDATLKEHFEQFGPVRYARVVMDKATDRPKGTGFVCFYNVEDAESCFRSCPKYQPTGANAIKKGETPQIKHSLLEPENADSTGAYTIEGRLLQISKAVEKDQAVKLTEEGSHFRDNRDKDKRKLYLLQEGTVAKGTPLYDSLPASEVKMREDSAMQRKKLIQGNPTLHLSLTRLAIRNIPRNIDSKALKALAREAVVGFATDVKAGLRQQLSKEEIARGGEEMRAAEKQRKLKGKGIVRQAKVVFEGREGKKVSEESGAGKSRGYGFVEYSSHRWALMGLRWLNGHALKNSQGKTQRMIVEFAIENAQVVSRRKEHEEKARNRSKEVSDKIAKGEMVSSKKLAGRDQQMKSMRKGGKGKSFEKEKSFDKVPLKGKRKAEDDVSESKERKKPRNTSSNEGAEGDDGEKQRKKAQIIQKKRMMRRNRKGATRIHQSRLLKKKPPIAVPIPYHSIK</sequence>
<evidence type="ECO:0000256" key="3">
    <source>
        <dbReference type="ARBA" id="ARBA00022884"/>
    </source>
</evidence>
<dbReference type="OrthoDB" id="267048at2759"/>
<keyword evidence="2" id="KW-0677">Repeat</keyword>
<evidence type="ECO:0000313" key="9">
    <source>
        <dbReference type="Proteomes" id="UP000326757"/>
    </source>
</evidence>
<keyword evidence="4" id="KW-0539">Nucleus</keyword>
<feature type="compositionally biased region" description="Acidic residues" evidence="6">
    <location>
        <begin position="270"/>
        <end position="279"/>
    </location>
</feature>
<feature type="region of interest" description="Disordered" evidence="6">
    <location>
        <begin position="1"/>
        <end position="35"/>
    </location>
</feature>
<organism evidence="8 9">
    <name type="scientific">Monilinia laxa</name>
    <name type="common">Brown rot fungus</name>
    <name type="synonym">Sclerotinia laxa</name>
    <dbReference type="NCBI Taxonomy" id="61186"/>
    <lineage>
        <taxon>Eukaryota</taxon>
        <taxon>Fungi</taxon>
        <taxon>Dikarya</taxon>
        <taxon>Ascomycota</taxon>
        <taxon>Pezizomycotina</taxon>
        <taxon>Leotiomycetes</taxon>
        <taxon>Helotiales</taxon>
        <taxon>Sclerotiniaceae</taxon>
        <taxon>Monilinia</taxon>
    </lineage>
</organism>
<feature type="domain" description="RRM" evidence="7">
    <location>
        <begin position="343"/>
        <end position="453"/>
    </location>
</feature>
<dbReference type="Pfam" id="PF00076">
    <property type="entry name" value="RRM_1"/>
    <property type="match status" value="3"/>
</dbReference>
<keyword evidence="9" id="KW-1185">Reference proteome</keyword>
<dbReference type="PANTHER" id="PTHR48039:SF5">
    <property type="entry name" value="RNA-BINDING PROTEIN 28"/>
    <property type="match status" value="1"/>
</dbReference>
<feature type="domain" description="RRM" evidence="7">
    <location>
        <begin position="162"/>
        <end position="239"/>
    </location>
</feature>
<dbReference type="SUPFAM" id="SSF54928">
    <property type="entry name" value="RNA-binding domain, RBD"/>
    <property type="match status" value="3"/>
</dbReference>
<feature type="compositionally biased region" description="Basic and acidic residues" evidence="6">
    <location>
        <begin position="1"/>
        <end position="10"/>
    </location>
</feature>
<feature type="compositionally biased region" description="Basic and acidic residues" evidence="6">
    <location>
        <begin position="666"/>
        <end position="687"/>
    </location>
</feature>
<dbReference type="FunFam" id="3.30.70.330:FF:000406">
    <property type="entry name" value="Related to Nucleolar protein NOP4"/>
    <property type="match status" value="1"/>
</dbReference>
<name>A0A5N6JUW9_MONLA</name>
<evidence type="ECO:0000259" key="7">
    <source>
        <dbReference type="PROSITE" id="PS50102"/>
    </source>
</evidence>
<feature type="compositionally biased region" description="Acidic residues" evidence="6">
    <location>
        <begin position="290"/>
        <end position="328"/>
    </location>
</feature>
<dbReference type="CDD" id="cd12677">
    <property type="entry name" value="RRM4_Nop4p"/>
    <property type="match status" value="1"/>
</dbReference>
<comment type="subcellular location">
    <subcellularLocation>
        <location evidence="1">Nucleus</location>
    </subcellularLocation>
</comment>
<dbReference type="Gene3D" id="3.30.70.330">
    <property type="match status" value="4"/>
</dbReference>
<comment type="caution">
    <text evidence="8">The sequence shown here is derived from an EMBL/GenBank/DDBJ whole genome shotgun (WGS) entry which is preliminary data.</text>
</comment>
<protein>
    <recommendedName>
        <fullName evidence="7">RRM domain-containing protein</fullName>
    </recommendedName>
</protein>
<evidence type="ECO:0000256" key="2">
    <source>
        <dbReference type="ARBA" id="ARBA00022737"/>
    </source>
</evidence>
<dbReference type="GO" id="GO:0003729">
    <property type="term" value="F:mRNA binding"/>
    <property type="evidence" value="ECO:0007669"/>
    <property type="project" value="TreeGrafter"/>
</dbReference>
<dbReference type="AlphaFoldDB" id="A0A5N6JUW9"/>
<dbReference type="InterPro" id="IPR035979">
    <property type="entry name" value="RBD_domain_sf"/>
</dbReference>
<dbReference type="PANTHER" id="PTHR48039">
    <property type="entry name" value="RNA-BINDING MOTIF PROTEIN 14B"/>
    <property type="match status" value="1"/>
</dbReference>
<keyword evidence="3 5" id="KW-0694">RNA-binding</keyword>
<dbReference type="InterPro" id="IPR034808">
    <property type="entry name" value="Nop4p_RRM3"/>
</dbReference>
<reference evidence="8 9" key="1">
    <citation type="submission" date="2019-06" db="EMBL/GenBank/DDBJ databases">
        <title>Genome Sequence of the Brown Rot Fungal Pathogen Monilinia laxa.</title>
        <authorList>
            <person name="De Miccolis Angelini R.M."/>
            <person name="Landi L."/>
            <person name="Abate D."/>
            <person name="Pollastro S."/>
            <person name="Romanazzi G."/>
            <person name="Faretra F."/>
        </authorList>
    </citation>
    <scope>NUCLEOTIDE SEQUENCE [LARGE SCALE GENOMIC DNA]</scope>
    <source>
        <strain evidence="8 9">Mlax316</strain>
    </source>
</reference>
<feature type="domain" description="RRM" evidence="7">
    <location>
        <begin position="40"/>
        <end position="118"/>
    </location>
</feature>
<dbReference type="SMART" id="SM00360">
    <property type="entry name" value="RRM"/>
    <property type="match status" value="4"/>
</dbReference>
<accession>A0A5N6JUW9</accession>
<feature type="domain" description="RRM" evidence="7">
    <location>
        <begin position="526"/>
        <end position="659"/>
    </location>
</feature>
<evidence type="ECO:0000256" key="1">
    <source>
        <dbReference type="ARBA" id="ARBA00004123"/>
    </source>
</evidence>
<feature type="compositionally biased region" description="Basic and acidic residues" evidence="6">
    <location>
        <begin position="713"/>
        <end position="741"/>
    </location>
</feature>
<dbReference type="EMBL" id="VIGI01000014">
    <property type="protein sequence ID" value="KAB8291791.1"/>
    <property type="molecule type" value="Genomic_DNA"/>
</dbReference>
<feature type="region of interest" description="Disordered" evidence="6">
    <location>
        <begin position="247"/>
        <end position="336"/>
    </location>
</feature>
<feature type="region of interest" description="Disordered" evidence="6">
    <location>
        <begin position="664"/>
        <end position="807"/>
    </location>
</feature>
<gene>
    <name evidence="8" type="ORF">EYC80_006585</name>
</gene>
<dbReference type="Proteomes" id="UP000326757">
    <property type="component" value="Unassembled WGS sequence"/>
</dbReference>
<dbReference type="InterPro" id="IPR012677">
    <property type="entry name" value="Nucleotide-bd_a/b_plait_sf"/>
</dbReference>
<feature type="compositionally biased region" description="Basic and acidic residues" evidence="6">
    <location>
        <begin position="247"/>
        <end position="269"/>
    </location>
</feature>
<dbReference type="InterPro" id="IPR051945">
    <property type="entry name" value="RRM_MRD1_RNA_proc_ribogen"/>
</dbReference>
<dbReference type="GO" id="GO:0005730">
    <property type="term" value="C:nucleolus"/>
    <property type="evidence" value="ECO:0007669"/>
    <property type="project" value="TreeGrafter"/>
</dbReference>
<feature type="compositionally biased region" description="Basic residues" evidence="6">
    <location>
        <begin position="762"/>
        <end position="795"/>
    </location>
</feature>
<evidence type="ECO:0000313" key="8">
    <source>
        <dbReference type="EMBL" id="KAB8291791.1"/>
    </source>
</evidence>
<proteinExistence type="predicted"/>
<evidence type="ECO:0000256" key="5">
    <source>
        <dbReference type="PROSITE-ProRule" id="PRU00176"/>
    </source>
</evidence>